<proteinExistence type="predicted"/>
<reference evidence="2 3" key="1">
    <citation type="submission" date="2015-04" db="EMBL/GenBank/DDBJ databases">
        <title>Whole genome shotgun sequence of Sphingomonas changbaiensis NBRC 104936.</title>
        <authorList>
            <person name="Katano-Makiyama Y."/>
            <person name="Hosoyama A."/>
            <person name="Hashimoto M."/>
            <person name="Noguchi M."/>
            <person name="Tsuchikane K."/>
            <person name="Ohji S."/>
            <person name="Yamazoe A."/>
            <person name="Ichikawa N."/>
            <person name="Kimura A."/>
            <person name="Fujita N."/>
        </authorList>
    </citation>
    <scope>NUCLEOTIDE SEQUENCE [LARGE SCALE GENOMIC DNA]</scope>
    <source>
        <strain evidence="2 3">NBRC 104936</strain>
    </source>
</reference>
<comment type="caution">
    <text evidence="2">The sequence shown here is derived from an EMBL/GenBank/DDBJ whole genome shotgun (WGS) entry which is preliminary data.</text>
</comment>
<feature type="coiled-coil region" evidence="1">
    <location>
        <begin position="78"/>
        <end position="105"/>
    </location>
</feature>
<keyword evidence="1" id="KW-0175">Coiled coil</keyword>
<dbReference type="AlphaFoldDB" id="A0A0E9MSY5"/>
<name>A0A0E9MSY5_9SPHN</name>
<protein>
    <recommendedName>
        <fullName evidence="4">Flagellar FliJ protein</fullName>
    </recommendedName>
</protein>
<dbReference type="EMBL" id="BBWU01000048">
    <property type="protein sequence ID" value="GAO40536.1"/>
    <property type="molecule type" value="Genomic_DNA"/>
</dbReference>
<dbReference type="RefSeq" id="WP_046349301.1">
    <property type="nucleotide sequence ID" value="NZ_BBWU01000048.1"/>
</dbReference>
<evidence type="ECO:0000313" key="3">
    <source>
        <dbReference type="Proteomes" id="UP000033202"/>
    </source>
</evidence>
<evidence type="ECO:0008006" key="4">
    <source>
        <dbReference type="Google" id="ProtNLM"/>
    </source>
</evidence>
<keyword evidence="3" id="KW-1185">Reference proteome</keyword>
<evidence type="ECO:0000313" key="2">
    <source>
        <dbReference type="EMBL" id="GAO40536.1"/>
    </source>
</evidence>
<gene>
    <name evidence="2" type="ORF">SCH01S_48_01980</name>
</gene>
<sequence>MANHRDAKRLGRMLRVRSLQLDLARAEQAAAAERASSAAALAARIDSLRQDVAPREGREQGLSLFAAAHYRDRLARSQVEAQRRVQLAHEQLDDARDAANAAKRDHGVVEKLIERELESQAAAVRKALEDSPQHARALARSLLKNG</sequence>
<accession>A0A0E9MSY5</accession>
<evidence type="ECO:0000256" key="1">
    <source>
        <dbReference type="SAM" id="Coils"/>
    </source>
</evidence>
<dbReference type="STRING" id="1219043.SCH01S_48_01980"/>
<organism evidence="2 3">
    <name type="scientific">Sphingomonas changbaiensis NBRC 104936</name>
    <dbReference type="NCBI Taxonomy" id="1219043"/>
    <lineage>
        <taxon>Bacteria</taxon>
        <taxon>Pseudomonadati</taxon>
        <taxon>Pseudomonadota</taxon>
        <taxon>Alphaproteobacteria</taxon>
        <taxon>Sphingomonadales</taxon>
        <taxon>Sphingomonadaceae</taxon>
        <taxon>Sphingomonas</taxon>
    </lineage>
</organism>
<dbReference type="Proteomes" id="UP000033202">
    <property type="component" value="Unassembled WGS sequence"/>
</dbReference>